<feature type="repeat" description="ARM" evidence="2">
    <location>
        <begin position="437"/>
        <end position="479"/>
    </location>
</feature>
<dbReference type="EMBL" id="QGNW01000041">
    <property type="protein sequence ID" value="RVX08520.1"/>
    <property type="molecule type" value="Genomic_DNA"/>
</dbReference>
<dbReference type="InterPro" id="IPR054296">
    <property type="entry name" value="DUF7032"/>
</dbReference>
<sequence length="560" mass="62486">MDRENRASFIALIPLSSKLREETQRKARRAKLAGVVRRKTQSREAIELICSLISLSHSIKVFAVKWQTIRNKLDELNSGLTAAENCDSGENPVLSTVIWAIIDTVNECYDHARRCVDLSYSGKLLMQSDLDVLLAKFDAHIRNLSAIYQAGILTQQFAIVVSRPGLGACRDDMRFYVRDLQTRMKIGDTEMKRQALVAFNEVVNEDDKYVKIVVEIGDIISLLATFLDSLEMEIQEESAKAISVIAGFDMYKSALIGAGVIAPLIRVLECGSELGRRERRGELVGLACGVLKNLAGVEEIKRFMVEEGAITAFLKLARSKDESVQINSIEFLQSIVYGDESIRQMVIREGGIRVLVRILDPNSSFSSKTRERALRAIETLCFSSLGTINILLSHGFMDQLLFFLRNGEVLVQELALKVSFRLCGSSEEAKKSMGDAGFIPELIRLLHAKSFEIREMAAEALSSMVLVSRNRRKLVQEDGNIGMLLQLLESEEGNSGNRKFLLSILMSLTSCNSGRKKIVNSGYMKNIEKLAEADVSDAKRIVKKLSTNRLRTMLSGIWNS</sequence>
<accession>A0A438JHV2</accession>
<dbReference type="Pfam" id="PF00514">
    <property type="entry name" value="Arm"/>
    <property type="match status" value="1"/>
</dbReference>
<dbReference type="PROSITE" id="PS50176">
    <property type="entry name" value="ARM_REPEAT"/>
    <property type="match status" value="2"/>
</dbReference>
<evidence type="ECO:0000313" key="4">
    <source>
        <dbReference type="EMBL" id="RVX08520.1"/>
    </source>
</evidence>
<evidence type="ECO:0000256" key="2">
    <source>
        <dbReference type="PROSITE-ProRule" id="PRU00259"/>
    </source>
</evidence>
<dbReference type="Pfam" id="PF23005">
    <property type="entry name" value="DUF7032"/>
    <property type="match status" value="1"/>
</dbReference>
<dbReference type="InterPro" id="IPR000225">
    <property type="entry name" value="Armadillo"/>
</dbReference>
<reference evidence="4 5" key="1">
    <citation type="journal article" date="2018" name="PLoS Genet.">
        <title>Population sequencing reveals clonal diversity and ancestral inbreeding in the grapevine cultivar Chardonnay.</title>
        <authorList>
            <person name="Roach M.J."/>
            <person name="Johnson D.L."/>
            <person name="Bohlmann J."/>
            <person name="van Vuuren H.J."/>
            <person name="Jones S.J."/>
            <person name="Pretorius I.S."/>
            <person name="Schmidt S.A."/>
            <person name="Borneman A.R."/>
        </authorList>
    </citation>
    <scope>NUCLEOTIDE SEQUENCE [LARGE SCALE GENOMIC DNA]</scope>
    <source>
        <strain evidence="5">cv. Chardonnay</strain>
        <tissue evidence="4">Leaf</tissue>
    </source>
</reference>
<dbReference type="PANTHER" id="PTHR46043">
    <property type="entry name" value="ARM REPEAT SUPERFAMILY PROTEIN"/>
    <property type="match status" value="1"/>
</dbReference>
<organism evidence="4 5">
    <name type="scientific">Vitis vinifera</name>
    <name type="common">Grape</name>
    <dbReference type="NCBI Taxonomy" id="29760"/>
    <lineage>
        <taxon>Eukaryota</taxon>
        <taxon>Viridiplantae</taxon>
        <taxon>Streptophyta</taxon>
        <taxon>Embryophyta</taxon>
        <taxon>Tracheophyta</taxon>
        <taxon>Spermatophyta</taxon>
        <taxon>Magnoliopsida</taxon>
        <taxon>eudicotyledons</taxon>
        <taxon>Gunneridae</taxon>
        <taxon>Pentapetalae</taxon>
        <taxon>rosids</taxon>
        <taxon>Vitales</taxon>
        <taxon>Vitaceae</taxon>
        <taxon>Viteae</taxon>
        <taxon>Vitis</taxon>
    </lineage>
</organism>
<keyword evidence="1" id="KW-0677">Repeat</keyword>
<dbReference type="Proteomes" id="UP000288805">
    <property type="component" value="Unassembled WGS sequence"/>
</dbReference>
<protein>
    <submittedName>
        <fullName evidence="4">Vacuolar protein 8</fullName>
    </submittedName>
</protein>
<dbReference type="InterPro" id="IPR011989">
    <property type="entry name" value="ARM-like"/>
</dbReference>
<feature type="domain" description="DUF7032" evidence="3">
    <location>
        <begin position="44"/>
        <end position="152"/>
    </location>
</feature>
<name>A0A438JHV2_VITVI</name>
<dbReference type="Gene3D" id="1.25.10.10">
    <property type="entry name" value="Leucine-rich Repeat Variant"/>
    <property type="match status" value="1"/>
</dbReference>
<feature type="repeat" description="ARM" evidence="2">
    <location>
        <begin position="479"/>
        <end position="523"/>
    </location>
</feature>
<dbReference type="InterPro" id="IPR016024">
    <property type="entry name" value="ARM-type_fold"/>
</dbReference>
<dbReference type="SMART" id="SM00185">
    <property type="entry name" value="ARM"/>
    <property type="match status" value="5"/>
</dbReference>
<proteinExistence type="predicted"/>
<evidence type="ECO:0000313" key="5">
    <source>
        <dbReference type="Proteomes" id="UP000288805"/>
    </source>
</evidence>
<dbReference type="AlphaFoldDB" id="A0A438JHV2"/>
<gene>
    <name evidence="4" type="primary">VAC8_1</name>
    <name evidence="4" type="ORF">CK203_014286</name>
</gene>
<evidence type="ECO:0000259" key="3">
    <source>
        <dbReference type="Pfam" id="PF23005"/>
    </source>
</evidence>
<dbReference type="PANTHER" id="PTHR46043:SF5">
    <property type="entry name" value="ARM REPEAT SUPERFAMILY PROTEIN"/>
    <property type="match status" value="1"/>
</dbReference>
<comment type="caution">
    <text evidence="4">The sequence shown here is derived from an EMBL/GenBank/DDBJ whole genome shotgun (WGS) entry which is preliminary data.</text>
</comment>
<dbReference type="SUPFAM" id="SSF48371">
    <property type="entry name" value="ARM repeat"/>
    <property type="match status" value="1"/>
</dbReference>
<evidence type="ECO:0000256" key="1">
    <source>
        <dbReference type="ARBA" id="ARBA00022737"/>
    </source>
</evidence>